<feature type="binding site" evidence="8">
    <location>
        <position position="58"/>
    </location>
    <ligand>
        <name>Zn(2+)</name>
        <dbReference type="ChEBI" id="CHEBI:29105"/>
        <note>catalytic</note>
    </ligand>
</feature>
<dbReference type="PROSITE" id="PS51747">
    <property type="entry name" value="CYT_DCMP_DEAMINASES_2"/>
    <property type="match status" value="1"/>
</dbReference>
<dbReference type="FunFam" id="3.40.140.10:FF:000005">
    <property type="entry name" value="tRNA-specific adenosine deaminase"/>
    <property type="match status" value="1"/>
</dbReference>
<evidence type="ECO:0000256" key="2">
    <source>
        <dbReference type="ARBA" id="ARBA00011738"/>
    </source>
</evidence>
<dbReference type="InterPro" id="IPR016193">
    <property type="entry name" value="Cytidine_deaminase-like"/>
</dbReference>
<evidence type="ECO:0000313" key="11">
    <source>
        <dbReference type="Proteomes" id="UP000321662"/>
    </source>
</evidence>
<evidence type="ECO:0000313" key="10">
    <source>
        <dbReference type="EMBL" id="GEK92135.1"/>
    </source>
</evidence>
<evidence type="ECO:0000256" key="6">
    <source>
        <dbReference type="ARBA" id="ARBA00022833"/>
    </source>
</evidence>
<evidence type="ECO:0000256" key="1">
    <source>
        <dbReference type="ARBA" id="ARBA00010669"/>
    </source>
</evidence>
<comment type="function">
    <text evidence="8">Catalyzes the deamination of adenosine to inosine at the wobble position 34 of tRNA(Arg2).</text>
</comment>
<dbReference type="GO" id="GO:0052717">
    <property type="term" value="F:tRNA-specific adenosine-34 deaminase activity"/>
    <property type="evidence" value="ECO:0007669"/>
    <property type="project" value="UniProtKB-UniRule"/>
</dbReference>
<comment type="similarity">
    <text evidence="1">Belongs to the cytidine and deoxycytidylate deaminase family. ADAT2 subfamily.</text>
</comment>
<feature type="binding site" evidence="8">
    <location>
        <position position="91"/>
    </location>
    <ligand>
        <name>Zn(2+)</name>
        <dbReference type="ChEBI" id="CHEBI:29105"/>
        <note>catalytic</note>
    </ligand>
</feature>
<keyword evidence="6 8" id="KW-0862">Zinc</keyword>
<sequence>MSEFTEIEIKKWMGEALKEAKKASALNEVPIGAVVVKDNKIIGRGYNQRETSQRATTHAEMIAIEEANKTLGNWRLEDCHLFVTLEPCVMCSGAIVLARLKSVYYGPKDPKGGAVRTLMHVLEDERLNHQCEVHSGVMEEECRTLLTSFFKELRDRKKKKKERLAAPKDKG</sequence>
<keyword evidence="5 8" id="KW-0378">Hydrolase</keyword>
<keyword evidence="4 8" id="KW-0479">Metal-binding</keyword>
<dbReference type="InterPro" id="IPR002125">
    <property type="entry name" value="CMP_dCMP_dom"/>
</dbReference>
<feature type="domain" description="CMP/dCMP-type deaminase" evidence="9">
    <location>
        <begin position="7"/>
        <end position="125"/>
    </location>
</feature>
<protein>
    <recommendedName>
        <fullName evidence="8">tRNA-specific adenosine deaminase</fullName>
        <ecNumber evidence="8">3.5.4.33</ecNumber>
    </recommendedName>
</protein>
<dbReference type="CDD" id="cd01285">
    <property type="entry name" value="nucleoside_deaminase"/>
    <property type="match status" value="1"/>
</dbReference>
<name>A0A511AVB3_9LACT</name>
<keyword evidence="11" id="KW-1185">Reference proteome</keyword>
<comment type="catalytic activity">
    <reaction evidence="7 8">
        <text>adenosine(34) in tRNA + H2O + H(+) = inosine(34) in tRNA + NH4(+)</text>
        <dbReference type="Rhea" id="RHEA:43168"/>
        <dbReference type="Rhea" id="RHEA-COMP:10373"/>
        <dbReference type="Rhea" id="RHEA-COMP:10374"/>
        <dbReference type="ChEBI" id="CHEBI:15377"/>
        <dbReference type="ChEBI" id="CHEBI:15378"/>
        <dbReference type="ChEBI" id="CHEBI:28938"/>
        <dbReference type="ChEBI" id="CHEBI:74411"/>
        <dbReference type="ChEBI" id="CHEBI:82852"/>
        <dbReference type="EC" id="3.5.4.33"/>
    </reaction>
</comment>
<dbReference type="PANTHER" id="PTHR11079">
    <property type="entry name" value="CYTOSINE DEAMINASE FAMILY MEMBER"/>
    <property type="match status" value="1"/>
</dbReference>
<dbReference type="InterPro" id="IPR028883">
    <property type="entry name" value="tRNA_aden_deaminase"/>
</dbReference>
<evidence type="ECO:0000256" key="3">
    <source>
        <dbReference type="ARBA" id="ARBA00022694"/>
    </source>
</evidence>
<dbReference type="Gene3D" id="3.40.140.10">
    <property type="entry name" value="Cytidine Deaminase, domain 2"/>
    <property type="match status" value="1"/>
</dbReference>
<evidence type="ECO:0000256" key="8">
    <source>
        <dbReference type="HAMAP-Rule" id="MF_00972"/>
    </source>
</evidence>
<evidence type="ECO:0000256" key="7">
    <source>
        <dbReference type="ARBA" id="ARBA00048045"/>
    </source>
</evidence>
<dbReference type="Proteomes" id="UP000321662">
    <property type="component" value="Unassembled WGS sequence"/>
</dbReference>
<dbReference type="SUPFAM" id="SSF53927">
    <property type="entry name" value="Cytidine deaminase-like"/>
    <property type="match status" value="1"/>
</dbReference>
<dbReference type="RefSeq" id="WP_146924938.1">
    <property type="nucleotide sequence ID" value="NZ_BJUY01000034.1"/>
</dbReference>
<keyword evidence="3 8" id="KW-0819">tRNA processing</keyword>
<dbReference type="Pfam" id="PF14437">
    <property type="entry name" value="MafB19-deam"/>
    <property type="match status" value="1"/>
</dbReference>
<organism evidence="10 11">
    <name type="scientific">Alkalibacterium kapii</name>
    <dbReference type="NCBI Taxonomy" id="426704"/>
    <lineage>
        <taxon>Bacteria</taxon>
        <taxon>Bacillati</taxon>
        <taxon>Bacillota</taxon>
        <taxon>Bacilli</taxon>
        <taxon>Lactobacillales</taxon>
        <taxon>Carnobacteriaceae</taxon>
        <taxon>Alkalibacterium</taxon>
    </lineage>
</organism>
<dbReference type="EMBL" id="BJUY01000034">
    <property type="protein sequence ID" value="GEK92135.1"/>
    <property type="molecule type" value="Genomic_DNA"/>
</dbReference>
<dbReference type="PANTHER" id="PTHR11079:SF202">
    <property type="entry name" value="TRNA-SPECIFIC ADENOSINE DEAMINASE"/>
    <property type="match status" value="1"/>
</dbReference>
<dbReference type="InterPro" id="IPR058535">
    <property type="entry name" value="MafB19-deam"/>
</dbReference>
<accession>A0A511AVB3</accession>
<dbReference type="PROSITE" id="PS00903">
    <property type="entry name" value="CYT_DCMP_DEAMINASES_1"/>
    <property type="match status" value="1"/>
</dbReference>
<proteinExistence type="inferred from homology"/>
<evidence type="ECO:0000256" key="5">
    <source>
        <dbReference type="ARBA" id="ARBA00022801"/>
    </source>
</evidence>
<comment type="subunit">
    <text evidence="2 8">Homodimer.</text>
</comment>
<dbReference type="OrthoDB" id="9802676at2"/>
<dbReference type="GO" id="GO:0008270">
    <property type="term" value="F:zinc ion binding"/>
    <property type="evidence" value="ECO:0007669"/>
    <property type="project" value="UniProtKB-UniRule"/>
</dbReference>
<feature type="binding site" evidence="8">
    <location>
        <position position="88"/>
    </location>
    <ligand>
        <name>Zn(2+)</name>
        <dbReference type="ChEBI" id="CHEBI:29105"/>
        <note>catalytic</note>
    </ligand>
</feature>
<comment type="cofactor">
    <cofactor evidence="8">
        <name>Zn(2+)</name>
        <dbReference type="ChEBI" id="CHEBI:29105"/>
    </cofactor>
    <text evidence="8">Binds 1 zinc ion per subunit.</text>
</comment>
<evidence type="ECO:0000259" key="9">
    <source>
        <dbReference type="PROSITE" id="PS51747"/>
    </source>
</evidence>
<feature type="active site" description="Proton donor" evidence="8">
    <location>
        <position position="60"/>
    </location>
</feature>
<dbReference type="NCBIfam" id="NF008113">
    <property type="entry name" value="PRK10860.1"/>
    <property type="match status" value="1"/>
</dbReference>
<dbReference type="AlphaFoldDB" id="A0A511AVB3"/>
<evidence type="ECO:0000256" key="4">
    <source>
        <dbReference type="ARBA" id="ARBA00022723"/>
    </source>
</evidence>
<dbReference type="InterPro" id="IPR016192">
    <property type="entry name" value="APOBEC/CMP_deaminase_Zn-bd"/>
</dbReference>
<dbReference type="GO" id="GO:0002100">
    <property type="term" value="P:tRNA wobble adenosine to inosine editing"/>
    <property type="evidence" value="ECO:0007669"/>
    <property type="project" value="UniProtKB-UniRule"/>
</dbReference>
<dbReference type="EC" id="3.5.4.33" evidence="8"/>
<reference evidence="10 11" key="1">
    <citation type="submission" date="2019-07" db="EMBL/GenBank/DDBJ databases">
        <title>Whole genome shotgun sequence of Alkalibacterium kapii NBRC 103247.</title>
        <authorList>
            <person name="Hosoyama A."/>
            <person name="Uohara A."/>
            <person name="Ohji S."/>
            <person name="Ichikawa N."/>
        </authorList>
    </citation>
    <scope>NUCLEOTIDE SEQUENCE [LARGE SCALE GENOMIC DNA]</scope>
    <source>
        <strain evidence="10 11">NBRC 103247</strain>
    </source>
</reference>
<comment type="caution">
    <text evidence="10">The sequence shown here is derived from an EMBL/GenBank/DDBJ whole genome shotgun (WGS) entry which is preliminary data.</text>
</comment>
<gene>
    <name evidence="10" type="primary">cumB</name>
    <name evidence="8" type="synonym">tadA</name>
    <name evidence="10" type="ORF">AKA01nite_17570</name>
</gene>
<dbReference type="HAMAP" id="MF_00972">
    <property type="entry name" value="tRNA_aden_deaminase"/>
    <property type="match status" value="1"/>
</dbReference>